<protein>
    <submittedName>
        <fullName evidence="1">Uncharacterized protein</fullName>
    </submittedName>
</protein>
<dbReference type="AlphaFoldDB" id="A0A4R1PJH0"/>
<reference evidence="1 2" key="1">
    <citation type="submission" date="2019-03" db="EMBL/GenBank/DDBJ databases">
        <title>Genomic Encyclopedia of Type Strains, Phase IV (KMG-IV): sequencing the most valuable type-strain genomes for metagenomic binning, comparative biology and taxonomic classification.</title>
        <authorList>
            <person name="Goeker M."/>
        </authorList>
    </citation>
    <scope>NUCLEOTIDE SEQUENCE [LARGE SCALE GENOMIC DNA]</scope>
    <source>
        <strain evidence="1 2">DSM 2286</strain>
    </source>
</reference>
<proteinExistence type="predicted"/>
<comment type="caution">
    <text evidence="1">The sequence shown here is derived from an EMBL/GenBank/DDBJ whole genome shotgun (WGS) entry which is preliminary data.</text>
</comment>
<gene>
    <name evidence="1" type="ORF">EV691_1291</name>
</gene>
<dbReference type="EMBL" id="SMMU01000029">
    <property type="protein sequence ID" value="TCL26796.1"/>
    <property type="molecule type" value="Genomic_DNA"/>
</dbReference>
<organism evidence="1 2">
    <name type="scientific">Azotobacter chroococcum</name>
    <dbReference type="NCBI Taxonomy" id="353"/>
    <lineage>
        <taxon>Bacteria</taxon>
        <taxon>Pseudomonadati</taxon>
        <taxon>Pseudomonadota</taxon>
        <taxon>Gammaproteobacteria</taxon>
        <taxon>Pseudomonadales</taxon>
        <taxon>Pseudomonadaceae</taxon>
        <taxon>Azotobacter</taxon>
    </lineage>
</organism>
<evidence type="ECO:0000313" key="1">
    <source>
        <dbReference type="EMBL" id="TCL26796.1"/>
    </source>
</evidence>
<name>A0A4R1PJH0_9GAMM</name>
<accession>A0A4R1PJH0</accession>
<evidence type="ECO:0000313" key="2">
    <source>
        <dbReference type="Proteomes" id="UP000295169"/>
    </source>
</evidence>
<sequence length="222" mass="23675">MAYNTGNAIGSNDPRDLFDNAGNLDKLVNGPAQSYPDRLGVSRKSWAGMEADFQAFLLASGYQFLGDYAAALTLTARNQIVRYSGEYYRAAAATELPYTLTGTWATDAPFLVAMGDAVLRQDLSEAAGAAMVGALDITGAASTVAAELAALRADQYARRNAENLRAAYKRMRIDQLPVTIVCQGDSVTGGYDITSPDVIPGPDGVTRAPITYPGSMQYLLRL</sequence>
<feature type="non-terminal residue" evidence="1">
    <location>
        <position position="222"/>
    </location>
</feature>
<dbReference type="Proteomes" id="UP000295169">
    <property type="component" value="Unassembled WGS sequence"/>
</dbReference>